<accession>A0ABT6D8L3</accession>
<sequence length="201" mass="22004">MGKRDEDKLLGIIALILAILALTISWIPIVNNFGGILAVIGIVLGGLSLFVNRSRQKIFASISTILSVIALVIVLVTQSLYGASIDKFTKSIAKTTDSSFSLSSSKRSDKFKWTNDDYNSLTVGDKTTGVGGANYEDIISKYGNPTSVTETQSDDRTVRKAMWSHKTSDEEQSVELTFVMQQDGSYSLSKKDASIDKNWDF</sequence>
<organism evidence="3 4">
    <name type="scientific">Weissella fermenti</name>
    <dbReference type="NCBI Taxonomy" id="2987699"/>
    <lineage>
        <taxon>Bacteria</taxon>
        <taxon>Bacillati</taxon>
        <taxon>Bacillota</taxon>
        <taxon>Bacilli</taxon>
        <taxon>Lactobacillales</taxon>
        <taxon>Lactobacillaceae</taxon>
        <taxon>Weissella</taxon>
    </lineage>
</organism>
<keyword evidence="2" id="KW-0812">Transmembrane</keyword>
<feature type="transmembrane region" description="Helical" evidence="2">
    <location>
        <begin position="58"/>
        <end position="81"/>
    </location>
</feature>
<reference evidence="3" key="1">
    <citation type="submission" date="2023-03" db="EMBL/GenBank/DDBJ databases">
        <title>Comparative genomics of Weissella fermenti BK2, and weissella type species.</title>
        <authorList>
            <person name="Lee J.K."/>
            <person name="Baek J.H."/>
            <person name="Kim J.M."/>
            <person name="Choi D.G."/>
            <person name="Jeon C.O."/>
        </authorList>
    </citation>
    <scope>NUCLEOTIDE SEQUENCE</scope>
    <source>
        <strain evidence="3">BK2</strain>
    </source>
</reference>
<comment type="caution">
    <text evidence="3">The sequence shown here is derived from an EMBL/GenBank/DDBJ whole genome shotgun (WGS) entry which is preliminary data.</text>
</comment>
<dbReference type="Proteomes" id="UP001146336">
    <property type="component" value="Unassembled WGS sequence"/>
</dbReference>
<name>A0ABT6D8L3_9LACO</name>
<protein>
    <submittedName>
        <fullName evidence="3">DUF4190 domain-containing protein</fullName>
    </submittedName>
</protein>
<dbReference type="Gene3D" id="3.30.1450.10">
    <property type="match status" value="1"/>
</dbReference>
<gene>
    <name evidence="3" type="ORF">OIT47_011415</name>
</gene>
<dbReference type="RefSeq" id="WP_199404825.1">
    <property type="nucleotide sequence ID" value="NZ_JAOZFC020000004.1"/>
</dbReference>
<keyword evidence="2" id="KW-1133">Transmembrane helix</keyword>
<proteinExistence type="predicted"/>
<keyword evidence="4" id="KW-1185">Reference proteome</keyword>
<dbReference type="InterPro" id="IPR037873">
    <property type="entry name" value="BamE-like"/>
</dbReference>
<evidence type="ECO:0000313" key="4">
    <source>
        <dbReference type="Proteomes" id="UP001146336"/>
    </source>
</evidence>
<feature type="transmembrane region" description="Helical" evidence="2">
    <location>
        <begin position="9"/>
        <end position="27"/>
    </location>
</feature>
<keyword evidence="1" id="KW-0732">Signal</keyword>
<evidence type="ECO:0000256" key="1">
    <source>
        <dbReference type="ARBA" id="ARBA00022729"/>
    </source>
</evidence>
<keyword evidence="2" id="KW-0472">Membrane</keyword>
<evidence type="ECO:0000313" key="3">
    <source>
        <dbReference type="EMBL" id="MDF9300870.1"/>
    </source>
</evidence>
<feature type="transmembrane region" description="Helical" evidence="2">
    <location>
        <begin position="33"/>
        <end position="51"/>
    </location>
</feature>
<dbReference type="EMBL" id="JAOZFC020000004">
    <property type="protein sequence ID" value="MDF9300870.1"/>
    <property type="molecule type" value="Genomic_DNA"/>
</dbReference>
<evidence type="ECO:0000256" key="2">
    <source>
        <dbReference type="SAM" id="Phobius"/>
    </source>
</evidence>